<keyword evidence="3" id="KW-1185">Reference proteome</keyword>
<dbReference type="CDD" id="cd03116">
    <property type="entry name" value="MobB"/>
    <property type="match status" value="1"/>
</dbReference>
<accession>A0A2S9ILZ1</accession>
<name>A0A2S9ILZ1_9HYPH</name>
<evidence type="ECO:0000313" key="2">
    <source>
        <dbReference type="EMBL" id="PRD41525.1"/>
    </source>
</evidence>
<dbReference type="InterPro" id="IPR052539">
    <property type="entry name" value="MGD_biosynthesis_adapter"/>
</dbReference>
<reference evidence="2 3" key="1">
    <citation type="submission" date="2018-02" db="EMBL/GenBank/DDBJ databases">
        <title>The draft genome of Phyllobacterium sp. 1N-3.</title>
        <authorList>
            <person name="Liu L."/>
            <person name="Li L."/>
            <person name="Zhang X."/>
            <person name="Wang T."/>
            <person name="Liang L."/>
        </authorList>
    </citation>
    <scope>NUCLEOTIDE SEQUENCE [LARGE SCALE GENOMIC DNA]</scope>
    <source>
        <strain evidence="2 3">1N-3</strain>
    </source>
</reference>
<gene>
    <name evidence="2" type="primary">mobB</name>
    <name evidence="2" type="ORF">C5748_20775</name>
</gene>
<comment type="caution">
    <text evidence="2">The sequence shown here is derived from an EMBL/GenBank/DDBJ whole genome shotgun (WGS) entry which is preliminary data.</text>
</comment>
<dbReference type="InterPro" id="IPR004435">
    <property type="entry name" value="MobB_dom"/>
</dbReference>
<dbReference type="Gene3D" id="3.40.50.300">
    <property type="entry name" value="P-loop containing nucleotide triphosphate hydrolases"/>
    <property type="match status" value="1"/>
</dbReference>
<evidence type="ECO:0000313" key="3">
    <source>
        <dbReference type="Proteomes" id="UP000239434"/>
    </source>
</evidence>
<dbReference type="GO" id="GO:0006777">
    <property type="term" value="P:Mo-molybdopterin cofactor biosynthetic process"/>
    <property type="evidence" value="ECO:0007669"/>
    <property type="project" value="InterPro"/>
</dbReference>
<dbReference type="PANTHER" id="PTHR40072">
    <property type="entry name" value="MOLYBDOPTERIN-GUANINE DINUCLEOTIDE BIOSYNTHESIS ADAPTER PROTEIN-RELATED"/>
    <property type="match status" value="1"/>
</dbReference>
<evidence type="ECO:0000259" key="1">
    <source>
        <dbReference type="Pfam" id="PF03205"/>
    </source>
</evidence>
<feature type="domain" description="Molybdopterin-guanine dinucleotide biosynthesis protein B (MobB)" evidence="1">
    <location>
        <begin position="5"/>
        <end position="138"/>
    </location>
</feature>
<dbReference type="GO" id="GO:0005525">
    <property type="term" value="F:GTP binding"/>
    <property type="evidence" value="ECO:0007669"/>
    <property type="project" value="InterPro"/>
</dbReference>
<dbReference type="RefSeq" id="WP_105743911.1">
    <property type="nucleotide sequence ID" value="NZ_PVBR01000019.1"/>
</dbReference>
<dbReference type="EMBL" id="PVBR01000019">
    <property type="protein sequence ID" value="PRD41525.1"/>
    <property type="molecule type" value="Genomic_DNA"/>
</dbReference>
<dbReference type="Proteomes" id="UP000239434">
    <property type="component" value="Unassembled WGS sequence"/>
</dbReference>
<dbReference type="AlphaFoldDB" id="A0A2S9ILZ1"/>
<dbReference type="NCBIfam" id="TIGR00176">
    <property type="entry name" value="mobB"/>
    <property type="match status" value="1"/>
</dbReference>
<proteinExistence type="predicted"/>
<protein>
    <submittedName>
        <fullName evidence="2">Molybdopterin-guanine dinucleotide biosynthesis protein B</fullName>
    </submittedName>
</protein>
<dbReference type="PANTHER" id="PTHR40072:SF1">
    <property type="entry name" value="MOLYBDOPTERIN-GUANINE DINUCLEOTIDE BIOSYNTHESIS ADAPTER PROTEIN"/>
    <property type="match status" value="1"/>
</dbReference>
<sequence length="168" mass="19084">MHKRIFGITGWKNSGKTTLTVRVVEELTRRGWRVSTIKHAHHDFDIDREGTDSFRHRKAGAGEVAIVSDRRWALMHELQGETEPPLGEIVERLAPCDLIIVEGYKREPHQKIETRRTEGRKGDRLSASDPNIVAVASDYPVTDETVPVFDLDDVARIADFIEMQSGLR</sequence>
<dbReference type="SUPFAM" id="SSF52540">
    <property type="entry name" value="P-loop containing nucleoside triphosphate hydrolases"/>
    <property type="match status" value="1"/>
</dbReference>
<dbReference type="InterPro" id="IPR027417">
    <property type="entry name" value="P-loop_NTPase"/>
</dbReference>
<organism evidence="2 3">
    <name type="scientific">Phyllobacterium phragmitis</name>
    <dbReference type="NCBI Taxonomy" id="2670329"/>
    <lineage>
        <taxon>Bacteria</taxon>
        <taxon>Pseudomonadati</taxon>
        <taxon>Pseudomonadota</taxon>
        <taxon>Alphaproteobacteria</taxon>
        <taxon>Hyphomicrobiales</taxon>
        <taxon>Phyllobacteriaceae</taxon>
        <taxon>Phyllobacterium</taxon>
    </lineage>
</organism>
<dbReference type="Pfam" id="PF03205">
    <property type="entry name" value="MobB"/>
    <property type="match status" value="1"/>
</dbReference>